<proteinExistence type="predicted"/>
<evidence type="ECO:0000259" key="1">
    <source>
        <dbReference type="Pfam" id="PF00078"/>
    </source>
</evidence>
<keyword evidence="2" id="KW-0548">Nucleotidyltransferase</keyword>
<dbReference type="EMBL" id="BQNB010008985">
    <property type="protein sequence ID" value="GJS57131.1"/>
    <property type="molecule type" value="Genomic_DNA"/>
</dbReference>
<organism evidence="2 3">
    <name type="scientific">Tanacetum coccineum</name>
    <dbReference type="NCBI Taxonomy" id="301880"/>
    <lineage>
        <taxon>Eukaryota</taxon>
        <taxon>Viridiplantae</taxon>
        <taxon>Streptophyta</taxon>
        <taxon>Embryophyta</taxon>
        <taxon>Tracheophyta</taxon>
        <taxon>Spermatophyta</taxon>
        <taxon>Magnoliopsida</taxon>
        <taxon>eudicotyledons</taxon>
        <taxon>Gunneridae</taxon>
        <taxon>Pentapetalae</taxon>
        <taxon>asterids</taxon>
        <taxon>campanulids</taxon>
        <taxon>Asterales</taxon>
        <taxon>Asteraceae</taxon>
        <taxon>Asteroideae</taxon>
        <taxon>Anthemideae</taxon>
        <taxon>Anthemidinae</taxon>
        <taxon>Tanacetum</taxon>
    </lineage>
</organism>
<feature type="domain" description="Reverse transcriptase" evidence="1">
    <location>
        <begin position="417"/>
        <end position="538"/>
    </location>
</feature>
<dbReference type="Proteomes" id="UP001151760">
    <property type="component" value="Unassembled WGS sequence"/>
</dbReference>
<dbReference type="SUPFAM" id="SSF56219">
    <property type="entry name" value="DNase I-like"/>
    <property type="match status" value="1"/>
</dbReference>
<keyword evidence="3" id="KW-1185">Reference proteome</keyword>
<comment type="caution">
    <text evidence="2">The sequence shown here is derived from an EMBL/GenBank/DDBJ whole genome shotgun (WGS) entry which is preliminary data.</text>
</comment>
<keyword evidence="2" id="KW-0695">RNA-directed DNA polymerase</keyword>
<reference evidence="2" key="2">
    <citation type="submission" date="2022-01" db="EMBL/GenBank/DDBJ databases">
        <authorList>
            <person name="Yamashiro T."/>
            <person name="Shiraishi A."/>
            <person name="Satake H."/>
            <person name="Nakayama K."/>
        </authorList>
    </citation>
    <scope>NUCLEOTIDE SEQUENCE</scope>
</reference>
<dbReference type="InterPro" id="IPR000477">
    <property type="entry name" value="RT_dom"/>
</dbReference>
<dbReference type="PANTHER" id="PTHR31635:SF196">
    <property type="entry name" value="REVERSE TRANSCRIPTASE DOMAIN-CONTAINING PROTEIN-RELATED"/>
    <property type="match status" value="1"/>
</dbReference>
<accession>A0ABQ4WW44</accession>
<keyword evidence="2" id="KW-0808">Transferase</keyword>
<dbReference type="Pfam" id="PF00078">
    <property type="entry name" value="RVT_1"/>
    <property type="match status" value="1"/>
</dbReference>
<dbReference type="Gene3D" id="3.60.10.10">
    <property type="entry name" value="Endonuclease/exonuclease/phosphatase"/>
    <property type="match status" value="1"/>
</dbReference>
<reference evidence="2" key="1">
    <citation type="journal article" date="2022" name="Int. J. Mol. Sci.">
        <title>Draft Genome of Tanacetum Coccineum: Genomic Comparison of Closely Related Tanacetum-Family Plants.</title>
        <authorList>
            <person name="Yamashiro T."/>
            <person name="Shiraishi A."/>
            <person name="Nakayama K."/>
            <person name="Satake H."/>
        </authorList>
    </citation>
    <scope>NUCLEOTIDE SEQUENCE</scope>
</reference>
<gene>
    <name evidence="2" type="ORF">Tco_0651915</name>
</gene>
<dbReference type="GO" id="GO:0003964">
    <property type="term" value="F:RNA-directed DNA polymerase activity"/>
    <property type="evidence" value="ECO:0007669"/>
    <property type="project" value="UniProtKB-KW"/>
</dbReference>
<name>A0ABQ4WW44_9ASTR</name>
<sequence>MAGVSMNKSDPNGWTWVFGKNKKHHTKPIDNLFVKDVERIAASFFVMNFPDSFDAKGLWKECEPYGRIVGAFIAILVARMFPVNQSYASLTHSDAISKVVRLNGENANCIQLRKNDLIKVEDTTNVILVKVKEVDSIDDLVSNDSGDRHDVEECRSLNDEEDPNNGVNVLSLGFDKVLEVNSVGDSFSMESVKDEHVVKQNEVENQHIDSDATIPPSFENLFKAFLRLFIQNHTGKIILFGDLNEVMNETERFGCSFSSGDATIFNSFIHDIGLIGLLMGGRMFTWMNKDSSKLRKIDRFLIFDGVLQAHSDVQVTVFDRVWTDHNLILLHLLGQICQLMKGSTKSLHDKLKGLKVQLELWYSRCVNDEDRALCVRLQELDGLEKLEFMDFVQKARVQWEVEGNENSKFLHDIINSRRKSHEQSAFIPGHQNFEGPLILNEVIDWYKNQKKKMMLFKVDFEKVFDSVSWIFLDHVLEKLGFGVKWCGWIKVGLVSAQTSILLNGGHTLEFSLRRGLRRRDPLSPFLFIIVMEVGACDYESDSAEMRSRHHRLNMHLSVSNNRYGRIWLCHSSKFGCDNFWFSALQYKYCNYDHVDSKNLLDRVSSCTSLFSLSERLKADYTIRVNQLVTI</sequence>
<evidence type="ECO:0000313" key="3">
    <source>
        <dbReference type="Proteomes" id="UP001151760"/>
    </source>
</evidence>
<evidence type="ECO:0000313" key="2">
    <source>
        <dbReference type="EMBL" id="GJS57131.1"/>
    </source>
</evidence>
<dbReference type="PANTHER" id="PTHR31635">
    <property type="entry name" value="REVERSE TRANSCRIPTASE DOMAIN-CONTAINING PROTEIN-RELATED"/>
    <property type="match status" value="1"/>
</dbReference>
<dbReference type="InterPro" id="IPR036691">
    <property type="entry name" value="Endo/exonu/phosph_ase_sf"/>
</dbReference>
<protein>
    <submittedName>
        <fullName evidence="2">RNA-directed DNA polymerase, eukaryota, reverse transcriptase zinc-binding domain protein</fullName>
    </submittedName>
</protein>